<dbReference type="SUPFAM" id="SSF52833">
    <property type="entry name" value="Thioredoxin-like"/>
    <property type="match status" value="1"/>
</dbReference>
<dbReference type="EMBL" id="CP002305">
    <property type="protein sequence ID" value="ADQ16888.1"/>
    <property type="molecule type" value="Genomic_DNA"/>
</dbReference>
<dbReference type="InterPro" id="IPR050553">
    <property type="entry name" value="Thioredoxin_ResA/DsbE_sf"/>
</dbReference>
<dbReference type="Gene3D" id="3.40.30.10">
    <property type="entry name" value="Glutaredoxin"/>
    <property type="match status" value="1"/>
</dbReference>
<comment type="subcellular location">
    <subcellularLocation>
        <location evidence="1">Cell envelope</location>
    </subcellularLocation>
</comment>
<evidence type="ECO:0000256" key="1">
    <source>
        <dbReference type="ARBA" id="ARBA00004196"/>
    </source>
</evidence>
<gene>
    <name evidence="7" type="ordered locus">Lbys_1168</name>
</gene>
<evidence type="ECO:0000313" key="8">
    <source>
        <dbReference type="Proteomes" id="UP000007435"/>
    </source>
</evidence>
<feature type="chain" id="PRO_5003188114" evidence="5">
    <location>
        <begin position="19"/>
        <end position="453"/>
    </location>
</feature>
<dbReference type="InterPro" id="IPR036249">
    <property type="entry name" value="Thioredoxin-like_sf"/>
</dbReference>
<feature type="signal peptide" evidence="5">
    <location>
        <begin position="1"/>
        <end position="18"/>
    </location>
</feature>
<dbReference type="PROSITE" id="PS51352">
    <property type="entry name" value="THIOREDOXIN_2"/>
    <property type="match status" value="1"/>
</dbReference>
<dbReference type="HOGENOM" id="CLU_603809_0_0_10"/>
<protein>
    <submittedName>
        <fullName evidence="7">Alkyl hydroperoxide reductase/ Thiol specific antioxidant/ Mal allergen</fullName>
    </submittedName>
</protein>
<feature type="domain" description="Thioredoxin" evidence="6">
    <location>
        <begin position="309"/>
        <end position="451"/>
    </location>
</feature>
<reference key="1">
    <citation type="submission" date="2010-11" db="EMBL/GenBank/DDBJ databases">
        <title>The complete genome of Leadbetterella byssophila DSM 17132.</title>
        <authorList>
            <consortium name="US DOE Joint Genome Institute (JGI-PGF)"/>
            <person name="Lucas S."/>
            <person name="Copeland A."/>
            <person name="Lapidus A."/>
            <person name="Glavina del Rio T."/>
            <person name="Dalin E."/>
            <person name="Tice H."/>
            <person name="Bruce D."/>
            <person name="Goodwin L."/>
            <person name="Pitluck S."/>
            <person name="Kyrpides N."/>
            <person name="Mavromatis K."/>
            <person name="Ivanova N."/>
            <person name="Teshima H."/>
            <person name="Brettin T."/>
            <person name="Detter J.C."/>
            <person name="Han C."/>
            <person name="Tapia R."/>
            <person name="Land M."/>
            <person name="Hauser L."/>
            <person name="Markowitz V."/>
            <person name="Cheng J.-F."/>
            <person name="Hugenholtz P."/>
            <person name="Woyke T."/>
            <person name="Wu D."/>
            <person name="Tindall B."/>
            <person name="Pomrenke H.G."/>
            <person name="Brambilla E."/>
            <person name="Klenk H.-P."/>
            <person name="Eisen J.A."/>
        </authorList>
    </citation>
    <scope>NUCLEOTIDE SEQUENCE [LARGE SCALE GENOMIC DNA]</scope>
    <source>
        <strain>DSM 17132</strain>
    </source>
</reference>
<dbReference type="Proteomes" id="UP000007435">
    <property type="component" value="Chromosome"/>
</dbReference>
<dbReference type="eggNOG" id="COG1999">
    <property type="taxonomic scope" value="Bacteria"/>
</dbReference>
<evidence type="ECO:0000256" key="4">
    <source>
        <dbReference type="ARBA" id="ARBA00023284"/>
    </source>
</evidence>
<keyword evidence="8" id="KW-1185">Reference proteome</keyword>
<dbReference type="InterPro" id="IPR013766">
    <property type="entry name" value="Thioredoxin_domain"/>
</dbReference>
<evidence type="ECO:0000256" key="5">
    <source>
        <dbReference type="SAM" id="SignalP"/>
    </source>
</evidence>
<organism evidence="7 8">
    <name type="scientific">Leadbetterella byssophila (strain DSM 17132 / JCM 16389 / KACC 11308 / NBRC 106382 / 4M15)</name>
    <dbReference type="NCBI Taxonomy" id="649349"/>
    <lineage>
        <taxon>Bacteria</taxon>
        <taxon>Pseudomonadati</taxon>
        <taxon>Bacteroidota</taxon>
        <taxon>Cytophagia</taxon>
        <taxon>Cytophagales</taxon>
        <taxon>Leadbetterellaceae</taxon>
        <taxon>Leadbetterella</taxon>
    </lineage>
</organism>
<evidence type="ECO:0000256" key="2">
    <source>
        <dbReference type="ARBA" id="ARBA00022748"/>
    </source>
</evidence>
<sequence length="453" mass="52718">MRLIFLTLSLLLHSVAQGQDLFRLTGKILNPQQDYLTFTYYADWVSEPREYTLTLNKDQEFLVEFPLKEMAYCDISFGEHGVHLLKIEPGDSIHLMFDQDDFNNTLRVEGPGSHKWAYQLMLRQRFEVDEDGDRELSQFNSPRYFEITQKWLSLQNQLLDQQTSMVSPEFAALQKADILGKVKLFELGYLNNKNSSDSLLQLDWNQFPEHIKAKSIYMGQVADALVDNYLKNKRTSASRTLEYEYLKLLKDRIGTGLTEKVLATKLLQYLDTDGMSEEIKLLGEDFMYFAQNDEYKKVLATQFRRKEALAVGKAAPNFIVQNKKGKLVELKDFKGKNLVLGFYDDECYLCHEDMRAMEFVQGFFRKKKDLLFVFINLSPRELYLQFIKNPSLLGTHLNAPDNSFIRKNYNTQLLPNYLIIDKTGKILANAVDEPRLDDGRSMIQDIEKLIYKP</sequence>
<dbReference type="Pfam" id="PF00578">
    <property type="entry name" value="AhpC-TSA"/>
    <property type="match status" value="1"/>
</dbReference>
<dbReference type="GO" id="GO:0030313">
    <property type="term" value="C:cell envelope"/>
    <property type="evidence" value="ECO:0007669"/>
    <property type="project" value="UniProtKB-SubCell"/>
</dbReference>
<dbReference type="OrthoDB" id="6399635at2"/>
<dbReference type="STRING" id="649349.Lbys_1168"/>
<evidence type="ECO:0000313" key="7">
    <source>
        <dbReference type="EMBL" id="ADQ16888.1"/>
    </source>
</evidence>
<dbReference type="GO" id="GO:0016491">
    <property type="term" value="F:oxidoreductase activity"/>
    <property type="evidence" value="ECO:0007669"/>
    <property type="project" value="InterPro"/>
</dbReference>
<keyword evidence="5" id="KW-0732">Signal</keyword>
<reference evidence="7 8" key="2">
    <citation type="journal article" date="2011" name="Stand. Genomic Sci.">
        <title>Complete genome sequence of Leadbetterella byssophila type strain (4M15).</title>
        <authorList>
            <person name="Abt B."/>
            <person name="Teshima H."/>
            <person name="Lucas S."/>
            <person name="Lapidus A."/>
            <person name="Del Rio T.G."/>
            <person name="Nolan M."/>
            <person name="Tice H."/>
            <person name="Cheng J.F."/>
            <person name="Pitluck S."/>
            <person name="Liolios K."/>
            <person name="Pagani I."/>
            <person name="Ivanova N."/>
            <person name="Mavromatis K."/>
            <person name="Pati A."/>
            <person name="Tapia R."/>
            <person name="Han C."/>
            <person name="Goodwin L."/>
            <person name="Chen A."/>
            <person name="Palaniappan K."/>
            <person name="Land M."/>
            <person name="Hauser L."/>
            <person name="Chang Y.J."/>
            <person name="Jeffries C.D."/>
            <person name="Rohde M."/>
            <person name="Goker M."/>
            <person name="Tindall B.J."/>
            <person name="Detter J.C."/>
            <person name="Woyke T."/>
            <person name="Bristow J."/>
            <person name="Eisen J.A."/>
            <person name="Markowitz V."/>
            <person name="Hugenholtz P."/>
            <person name="Klenk H.P."/>
            <person name="Kyrpides N.C."/>
        </authorList>
    </citation>
    <scope>NUCLEOTIDE SEQUENCE [LARGE SCALE GENOMIC DNA]</scope>
    <source>
        <strain evidence="8">DSM 17132 / JCM 16389 / KACC 11308 / NBRC 106382 / 4M15</strain>
    </source>
</reference>
<dbReference type="KEGG" id="lby:Lbys_1168"/>
<dbReference type="GO" id="GO:0017004">
    <property type="term" value="P:cytochrome complex assembly"/>
    <property type="evidence" value="ECO:0007669"/>
    <property type="project" value="UniProtKB-KW"/>
</dbReference>
<proteinExistence type="predicted"/>
<evidence type="ECO:0000259" key="6">
    <source>
        <dbReference type="PROSITE" id="PS51352"/>
    </source>
</evidence>
<keyword evidence="3" id="KW-1015">Disulfide bond</keyword>
<evidence type="ECO:0000256" key="3">
    <source>
        <dbReference type="ARBA" id="ARBA00023157"/>
    </source>
</evidence>
<keyword evidence="2" id="KW-0201">Cytochrome c-type biogenesis</keyword>
<dbReference type="PANTHER" id="PTHR42852:SF6">
    <property type="entry name" value="THIOL:DISULFIDE INTERCHANGE PROTEIN DSBE"/>
    <property type="match status" value="1"/>
</dbReference>
<keyword evidence="4" id="KW-0676">Redox-active center</keyword>
<dbReference type="InterPro" id="IPR000866">
    <property type="entry name" value="AhpC/TSA"/>
</dbReference>
<dbReference type="RefSeq" id="WP_013407938.1">
    <property type="nucleotide sequence ID" value="NC_014655.1"/>
</dbReference>
<dbReference type="AlphaFoldDB" id="E4RTN1"/>
<name>E4RTN1_LEAB4</name>
<dbReference type="GO" id="GO:0016209">
    <property type="term" value="F:antioxidant activity"/>
    <property type="evidence" value="ECO:0007669"/>
    <property type="project" value="InterPro"/>
</dbReference>
<accession>E4RTN1</accession>
<dbReference type="PANTHER" id="PTHR42852">
    <property type="entry name" value="THIOL:DISULFIDE INTERCHANGE PROTEIN DSBE"/>
    <property type="match status" value="1"/>
</dbReference>